<name>A0A3D8RR64_9EURO</name>
<dbReference type="InterPro" id="IPR016166">
    <property type="entry name" value="FAD-bd_PCMH"/>
</dbReference>
<dbReference type="Pfam" id="PF01565">
    <property type="entry name" value="FAD_binding_4"/>
    <property type="match status" value="1"/>
</dbReference>
<accession>A0A3D8RR64</accession>
<proteinExistence type="inferred from homology"/>
<dbReference type="InterPro" id="IPR016169">
    <property type="entry name" value="FAD-bd_PCMH_sub2"/>
</dbReference>
<comment type="caution">
    <text evidence="5">The sequence shown here is derived from an EMBL/GenBank/DDBJ whole genome shotgun (WGS) entry which is preliminary data.</text>
</comment>
<dbReference type="AlphaFoldDB" id="A0A3D8RR64"/>
<dbReference type="InterPro" id="IPR006094">
    <property type="entry name" value="Oxid_FAD_bind_N"/>
</dbReference>
<dbReference type="InterPro" id="IPR036318">
    <property type="entry name" value="FAD-bd_PCMH-like_sf"/>
</dbReference>
<evidence type="ECO:0000259" key="4">
    <source>
        <dbReference type="PROSITE" id="PS51387"/>
    </source>
</evidence>
<dbReference type="Gene3D" id="3.30.465.10">
    <property type="match status" value="2"/>
</dbReference>
<dbReference type="Pfam" id="PF08031">
    <property type="entry name" value="BBE"/>
    <property type="match status" value="1"/>
</dbReference>
<dbReference type="EMBL" id="PVWQ01000007">
    <property type="protein sequence ID" value="RDW76563.1"/>
    <property type="molecule type" value="Genomic_DNA"/>
</dbReference>
<dbReference type="PANTHER" id="PTHR13878">
    <property type="entry name" value="GULONOLACTONE OXIDASE"/>
    <property type="match status" value="1"/>
</dbReference>
<feature type="domain" description="FAD-binding PCMH-type" evidence="4">
    <location>
        <begin position="127"/>
        <end position="310"/>
    </location>
</feature>
<keyword evidence="6" id="KW-1185">Reference proteome</keyword>
<keyword evidence="3" id="KW-0732">Signal</keyword>
<feature type="signal peptide" evidence="3">
    <location>
        <begin position="1"/>
        <end position="20"/>
    </location>
</feature>
<dbReference type="InterPro" id="IPR012951">
    <property type="entry name" value="BBE"/>
</dbReference>
<protein>
    <recommendedName>
        <fullName evidence="4">FAD-binding PCMH-type domain-containing protein</fullName>
    </recommendedName>
</protein>
<evidence type="ECO:0000256" key="2">
    <source>
        <dbReference type="ARBA" id="ARBA00023002"/>
    </source>
</evidence>
<gene>
    <name evidence="5" type="ORF">DSM5745_06555</name>
</gene>
<dbReference type="PROSITE" id="PS51387">
    <property type="entry name" value="FAD_PCMH"/>
    <property type="match status" value="1"/>
</dbReference>
<dbReference type="SUPFAM" id="SSF56176">
    <property type="entry name" value="FAD-binding/transporter-associated domain-like"/>
    <property type="match status" value="1"/>
</dbReference>
<keyword evidence="2" id="KW-0560">Oxidoreductase</keyword>
<comment type="similarity">
    <text evidence="1">Belongs to the oxygen-dependent FAD-linked oxidoreductase family.</text>
</comment>
<dbReference type="GeneID" id="38116925"/>
<evidence type="ECO:0000256" key="3">
    <source>
        <dbReference type="SAM" id="SignalP"/>
    </source>
</evidence>
<evidence type="ECO:0000313" key="6">
    <source>
        <dbReference type="Proteomes" id="UP000256690"/>
    </source>
</evidence>
<reference evidence="5 6" key="1">
    <citation type="journal article" date="2018" name="IMA Fungus">
        <title>IMA Genome-F 9: Draft genome sequence of Annulohypoxylon stygium, Aspergillus mulundensis, Berkeleyomyces basicola (syn. Thielaviopsis basicola), Ceratocystis smalleyi, two Cercospora beticola strains, Coleophoma cylindrospora, Fusarium fracticaudum, Phialophora cf. hyalina, and Morchella septimelata.</title>
        <authorList>
            <person name="Wingfield B.D."/>
            <person name="Bills G.F."/>
            <person name="Dong Y."/>
            <person name="Huang W."/>
            <person name="Nel W.J."/>
            <person name="Swalarsk-Parry B.S."/>
            <person name="Vaghefi N."/>
            <person name="Wilken P.M."/>
            <person name="An Z."/>
            <person name="de Beer Z.W."/>
            <person name="De Vos L."/>
            <person name="Chen L."/>
            <person name="Duong T.A."/>
            <person name="Gao Y."/>
            <person name="Hammerbacher A."/>
            <person name="Kikkert J.R."/>
            <person name="Li Y."/>
            <person name="Li H."/>
            <person name="Li K."/>
            <person name="Li Q."/>
            <person name="Liu X."/>
            <person name="Ma X."/>
            <person name="Naidoo K."/>
            <person name="Pethybridge S.J."/>
            <person name="Sun J."/>
            <person name="Steenkamp E.T."/>
            <person name="van der Nest M.A."/>
            <person name="van Wyk S."/>
            <person name="Wingfield M.J."/>
            <person name="Xiong C."/>
            <person name="Yue Q."/>
            <person name="Zhang X."/>
        </authorList>
    </citation>
    <scope>NUCLEOTIDE SEQUENCE [LARGE SCALE GENOMIC DNA]</scope>
    <source>
        <strain evidence="5 6">DSM 5745</strain>
    </source>
</reference>
<dbReference type="InterPro" id="IPR050432">
    <property type="entry name" value="FAD-linked_Oxidoreductases_BP"/>
</dbReference>
<dbReference type="OrthoDB" id="9983560at2759"/>
<evidence type="ECO:0000313" key="5">
    <source>
        <dbReference type="EMBL" id="RDW76563.1"/>
    </source>
</evidence>
<organism evidence="5 6">
    <name type="scientific">Aspergillus mulundensis</name>
    <dbReference type="NCBI Taxonomy" id="1810919"/>
    <lineage>
        <taxon>Eukaryota</taxon>
        <taxon>Fungi</taxon>
        <taxon>Dikarya</taxon>
        <taxon>Ascomycota</taxon>
        <taxon>Pezizomycotina</taxon>
        <taxon>Eurotiomycetes</taxon>
        <taxon>Eurotiomycetidae</taxon>
        <taxon>Eurotiales</taxon>
        <taxon>Aspergillaceae</taxon>
        <taxon>Aspergillus</taxon>
        <taxon>Aspergillus subgen. Nidulantes</taxon>
    </lineage>
</organism>
<dbReference type="PANTHER" id="PTHR13878:SF91">
    <property type="entry name" value="FAD BINDING DOMAIN PROTEIN (AFU_ORTHOLOGUE AFUA_6G12070)-RELATED"/>
    <property type="match status" value="1"/>
</dbReference>
<dbReference type="GO" id="GO:0071949">
    <property type="term" value="F:FAD binding"/>
    <property type="evidence" value="ECO:0007669"/>
    <property type="project" value="InterPro"/>
</dbReference>
<sequence length="642" mass="69472">MAFALPLLALVALGPQFVTAGIIDRRSVLSVSDADWDAFNSSVSGRLQNGVPMLAPCYTNYNGQQQDVDSQVCDALQQNRANHLFVTDQFGGYQESNWGGCQKTGDNCAMKLTVPDTETPTSRPCMQGSVPTRYVDAQSVEDIQKTLQFASDNDLRLVVKNTGHDYTGRSSAPDSFALWTHNIQPPIELTKAFVPEQCSDAVGDVITVGAGQQFGGVYEWANANGYRVVGGTYAGVGMAGGWLTGGGHSMLSPELGLGVDNVQQIKAVLPNGKYVTANRCQNQDIFFALRGGGGGTFGVVAEISYSVHPKKDMQFARVAIDGTNDDVVAELISILVENADKWASEGWGGYVLMPVGRSSMISLGTSLLDLSDAQESMQPLFDLANRPTDGGTVGNASIATADYSDVLGGIIAATESQILPSSAWTMATRLVPQEYFVGDNQQQLSSTLHDIMIVAKGQKVPAQSTLMLYATTPYLYSQTMTKEDKVGGQDASSVTPAWRHGLWHVLFTRQFDGTTTDQSVVKNLWQTTHEMINPLRDLTPNGGAYQNEADPFEPNPAHSFWGQENYDRLLQIKNKVDPTNLLTVHNGIGWDKTDGKYSCYPDVKSSCPASGEPATPNDEFFGLPKLSAVVDYVETYMEHVTE</sequence>
<dbReference type="Proteomes" id="UP000256690">
    <property type="component" value="Unassembled WGS sequence"/>
</dbReference>
<dbReference type="RefSeq" id="XP_026602875.1">
    <property type="nucleotide sequence ID" value="XM_026748571.1"/>
</dbReference>
<feature type="chain" id="PRO_5017668795" description="FAD-binding PCMH-type domain-containing protein" evidence="3">
    <location>
        <begin position="21"/>
        <end position="642"/>
    </location>
</feature>
<dbReference type="GO" id="GO:0016491">
    <property type="term" value="F:oxidoreductase activity"/>
    <property type="evidence" value="ECO:0007669"/>
    <property type="project" value="UniProtKB-KW"/>
</dbReference>
<dbReference type="STRING" id="1810919.A0A3D8RR64"/>
<evidence type="ECO:0000256" key="1">
    <source>
        <dbReference type="ARBA" id="ARBA00005466"/>
    </source>
</evidence>